<proteinExistence type="predicted"/>
<dbReference type="AlphaFoldDB" id="A0A1N7D9Z8"/>
<dbReference type="NCBIfam" id="NF038085">
    <property type="entry name" value="MSMEG_6728_fam"/>
    <property type="match status" value="1"/>
</dbReference>
<sequence length="164" mass="18323">MQTFLPYPDFAATARVLDPLRLGKQRVEALQVLRTLTVPGYGWRHHPVAHMWAGYEEALVRYGLEIVSAWCGLGRADTCAGTMTRELLDCRGIEAPRVQAALAEAGELPPWLGDPALHLSHRSALLRKDPEFYGPKFPGDPDDLPYVWPDSDRVNALLPPRRTV</sequence>
<dbReference type="OrthoDB" id="5513015at2"/>
<protein>
    <recommendedName>
        <fullName evidence="3">Cytoplasmic protein</fullName>
    </recommendedName>
</protein>
<reference evidence="2" key="1">
    <citation type="submission" date="2017-01" db="EMBL/GenBank/DDBJ databases">
        <authorList>
            <person name="Varghese N."/>
            <person name="Submissions S."/>
        </authorList>
    </citation>
    <scope>NUCLEOTIDE SEQUENCE [LARGE SCALE GENOMIC DNA]</scope>
    <source>
        <strain evidence="2">ATCC 12950</strain>
    </source>
</reference>
<name>A0A1N7D9Z8_9ACTN</name>
<accession>A0A1N7D9Z8</accession>
<dbReference type="RefSeq" id="WP_076436731.1">
    <property type="nucleotide sequence ID" value="NZ_CP192071.1"/>
</dbReference>
<dbReference type="Proteomes" id="UP000186096">
    <property type="component" value="Unassembled WGS sequence"/>
</dbReference>
<evidence type="ECO:0000313" key="2">
    <source>
        <dbReference type="Proteomes" id="UP000186096"/>
    </source>
</evidence>
<keyword evidence="2" id="KW-1185">Reference proteome</keyword>
<dbReference type="InterPro" id="IPR004260">
    <property type="entry name" value="Pyr-dimer_DNA_glycosylase"/>
</dbReference>
<organism evidence="1 2">
    <name type="scientific">Microbispora rosea</name>
    <dbReference type="NCBI Taxonomy" id="58117"/>
    <lineage>
        <taxon>Bacteria</taxon>
        <taxon>Bacillati</taxon>
        <taxon>Actinomycetota</taxon>
        <taxon>Actinomycetes</taxon>
        <taxon>Streptosporangiales</taxon>
        <taxon>Streptosporangiaceae</taxon>
        <taxon>Microbispora</taxon>
    </lineage>
</organism>
<dbReference type="STRING" id="58117.SAMN05421833_1143"/>
<gene>
    <name evidence="1" type="ORF">SAMN05421833_1143</name>
</gene>
<evidence type="ECO:0008006" key="3">
    <source>
        <dbReference type="Google" id="ProtNLM"/>
    </source>
</evidence>
<dbReference type="Pfam" id="PF03013">
    <property type="entry name" value="Pyr_excise"/>
    <property type="match status" value="1"/>
</dbReference>
<evidence type="ECO:0000313" key="1">
    <source>
        <dbReference type="EMBL" id="SIR72632.1"/>
    </source>
</evidence>
<dbReference type="EMBL" id="FTNI01000014">
    <property type="protein sequence ID" value="SIR72632.1"/>
    <property type="molecule type" value="Genomic_DNA"/>
</dbReference>